<accession>A0A1M6EUI5</accession>
<dbReference type="PROSITE" id="PS51257">
    <property type="entry name" value="PROKAR_LIPOPROTEIN"/>
    <property type="match status" value="1"/>
</dbReference>
<dbReference type="Gene3D" id="3.40.50.1110">
    <property type="entry name" value="SGNH hydrolase"/>
    <property type="match status" value="1"/>
</dbReference>
<dbReference type="EMBL" id="FQYO01000003">
    <property type="protein sequence ID" value="SHI89029.1"/>
    <property type="molecule type" value="Genomic_DNA"/>
</dbReference>
<gene>
    <name evidence="3" type="ORF">SAMN05444417_2178</name>
</gene>
<feature type="chain" id="PRO_5012454956" evidence="1">
    <location>
        <begin position="20"/>
        <end position="208"/>
    </location>
</feature>
<organism evidence="3 4">
    <name type="scientific">Wenxinia saemankumensis</name>
    <dbReference type="NCBI Taxonomy" id="1447782"/>
    <lineage>
        <taxon>Bacteria</taxon>
        <taxon>Pseudomonadati</taxon>
        <taxon>Pseudomonadota</taxon>
        <taxon>Alphaproteobacteria</taxon>
        <taxon>Rhodobacterales</taxon>
        <taxon>Roseobacteraceae</taxon>
        <taxon>Wenxinia</taxon>
    </lineage>
</organism>
<keyword evidence="3" id="KW-0378">Hydrolase</keyword>
<dbReference type="STRING" id="1447782.SAMN05444417_2178"/>
<protein>
    <submittedName>
        <fullName evidence="3">GDSL-like Lipase/Acylhydrolase family protein</fullName>
    </submittedName>
</protein>
<keyword evidence="4" id="KW-1185">Reference proteome</keyword>
<keyword evidence="1" id="KW-0732">Signal</keyword>
<sequence>MYLRRPVLALLLLAGCVPAADPGADWLAMGDSILAWHRAEGGDIPGVAADAAGVTVSNRAVSGAWLTRDVARQDVDAPYEWLILTGGGNDLRPDCGTPREAEALDAIEAETARLIAARTGQGGRVALVGYYPVSVAGGPFAPCAEALEALGERQAALAAADPAVIFVDTAEVIDPADLSLYDPDLVHPSRPGATRIGALLAARIAAAE</sequence>
<dbReference type="InterPro" id="IPR036514">
    <property type="entry name" value="SGNH_hydro_sf"/>
</dbReference>
<feature type="domain" description="SGNH hydrolase-type esterase" evidence="2">
    <location>
        <begin position="28"/>
        <end position="193"/>
    </location>
</feature>
<dbReference type="GO" id="GO:0016788">
    <property type="term" value="F:hydrolase activity, acting on ester bonds"/>
    <property type="evidence" value="ECO:0007669"/>
    <property type="project" value="UniProtKB-ARBA"/>
</dbReference>
<evidence type="ECO:0000256" key="1">
    <source>
        <dbReference type="SAM" id="SignalP"/>
    </source>
</evidence>
<dbReference type="CDD" id="cd00229">
    <property type="entry name" value="SGNH_hydrolase"/>
    <property type="match status" value="1"/>
</dbReference>
<dbReference type="AlphaFoldDB" id="A0A1M6EUI5"/>
<dbReference type="SUPFAM" id="SSF52266">
    <property type="entry name" value="SGNH hydrolase"/>
    <property type="match status" value="1"/>
</dbReference>
<dbReference type="Proteomes" id="UP000184292">
    <property type="component" value="Unassembled WGS sequence"/>
</dbReference>
<dbReference type="InterPro" id="IPR013830">
    <property type="entry name" value="SGNH_hydro"/>
</dbReference>
<dbReference type="Pfam" id="PF13472">
    <property type="entry name" value="Lipase_GDSL_2"/>
    <property type="match status" value="1"/>
</dbReference>
<feature type="signal peptide" evidence="1">
    <location>
        <begin position="1"/>
        <end position="19"/>
    </location>
</feature>
<reference evidence="3 4" key="1">
    <citation type="submission" date="2016-11" db="EMBL/GenBank/DDBJ databases">
        <authorList>
            <person name="Jaros S."/>
            <person name="Januszkiewicz K."/>
            <person name="Wedrychowicz H."/>
        </authorList>
    </citation>
    <scope>NUCLEOTIDE SEQUENCE [LARGE SCALE GENOMIC DNA]</scope>
    <source>
        <strain evidence="3 4">DSM 100565</strain>
    </source>
</reference>
<dbReference type="OrthoDB" id="7840049at2"/>
<evidence type="ECO:0000313" key="3">
    <source>
        <dbReference type="EMBL" id="SHI89029.1"/>
    </source>
</evidence>
<proteinExistence type="predicted"/>
<name>A0A1M6EUI5_9RHOB</name>
<evidence type="ECO:0000259" key="2">
    <source>
        <dbReference type="Pfam" id="PF13472"/>
    </source>
</evidence>
<dbReference type="RefSeq" id="WP_073329820.1">
    <property type="nucleotide sequence ID" value="NZ_FQYO01000003.1"/>
</dbReference>
<evidence type="ECO:0000313" key="4">
    <source>
        <dbReference type="Proteomes" id="UP000184292"/>
    </source>
</evidence>